<dbReference type="PANTHER" id="PTHR13211:SF0">
    <property type="entry name" value="TELOMERASE CAJAL BODY PROTEIN 1"/>
    <property type="match status" value="1"/>
</dbReference>
<reference evidence="2 3" key="1">
    <citation type="journal article" date="2020" name="Genome Biol. Evol.">
        <title>A new high-quality draft genome assembly of the Chinese cordyceps Ophiocordyceps sinensis.</title>
        <authorList>
            <person name="Shu R."/>
            <person name="Zhang J."/>
            <person name="Meng Q."/>
            <person name="Zhang H."/>
            <person name="Zhou G."/>
            <person name="Li M."/>
            <person name="Wu P."/>
            <person name="Zhao Y."/>
            <person name="Chen C."/>
            <person name="Qin Q."/>
        </authorList>
    </citation>
    <scope>NUCLEOTIDE SEQUENCE [LARGE SCALE GENOMIC DNA]</scope>
    <source>
        <strain evidence="2 3">IOZ07</strain>
    </source>
</reference>
<feature type="region of interest" description="Disordered" evidence="1">
    <location>
        <begin position="1"/>
        <end position="66"/>
    </location>
</feature>
<dbReference type="AlphaFoldDB" id="A0A8H4PZD1"/>
<accession>A0A8H4PZD1</accession>
<dbReference type="InterPro" id="IPR051150">
    <property type="entry name" value="SWT21/TCAB1_mRNA_Telomere"/>
</dbReference>
<dbReference type="OrthoDB" id="239865at2759"/>
<evidence type="ECO:0000313" key="3">
    <source>
        <dbReference type="Proteomes" id="UP000557566"/>
    </source>
</evidence>
<dbReference type="Proteomes" id="UP000557566">
    <property type="component" value="Unassembled WGS sequence"/>
</dbReference>
<keyword evidence="3" id="KW-1185">Reference proteome</keyword>
<feature type="compositionally biased region" description="Polar residues" evidence="1">
    <location>
        <begin position="8"/>
        <end position="23"/>
    </location>
</feature>
<organism evidence="2 3">
    <name type="scientific">Ophiocordyceps sinensis</name>
    <dbReference type="NCBI Taxonomy" id="72228"/>
    <lineage>
        <taxon>Eukaryota</taxon>
        <taxon>Fungi</taxon>
        <taxon>Dikarya</taxon>
        <taxon>Ascomycota</taxon>
        <taxon>Pezizomycotina</taxon>
        <taxon>Sordariomycetes</taxon>
        <taxon>Hypocreomycetidae</taxon>
        <taxon>Hypocreales</taxon>
        <taxon>Ophiocordycipitaceae</taxon>
        <taxon>Ophiocordyceps</taxon>
    </lineage>
</organism>
<dbReference type="PANTHER" id="PTHR13211">
    <property type="entry name" value="TELOMERASE CAJAL BODY PROTEIN 1"/>
    <property type="match status" value="1"/>
</dbReference>
<evidence type="ECO:0008006" key="4">
    <source>
        <dbReference type="Google" id="ProtNLM"/>
    </source>
</evidence>
<feature type="compositionally biased region" description="Basic and acidic residues" evidence="1">
    <location>
        <begin position="47"/>
        <end position="59"/>
    </location>
</feature>
<dbReference type="Gene3D" id="2.130.10.10">
    <property type="entry name" value="YVTN repeat-like/Quinoprotein amine dehydrogenase"/>
    <property type="match status" value="1"/>
</dbReference>
<evidence type="ECO:0000256" key="1">
    <source>
        <dbReference type="SAM" id="MobiDB-lite"/>
    </source>
</evidence>
<sequence>MEPGVTVEQATGATPDEQGQPQPHRTPPHVKLLAQRPLLSETPPLLRCEDGPRNSHGESQRPFYSSAQWTADGTTVVVGSSDNTVSSFVLPADLLHNAHREPQLEPQSTTKLPEPTQVIATAPFFSLAEPSTQTYLVGCRDHPLHLYHAFPCHQDSAPLASYKLIKAETEAYIAPASLLWHGSGSHFLCGSANRLDYFDLSRHGSDGPVLTVPTIPSRRHISKGSGVGMRGTVAALAASSQDANGQTLVAAGTRTRWIGLYDLHRTNHAVANWGIAHAGSVKADFDFDHAGQGIVQLVWSRCGRYLVVNERQSSNLLVYDIRGSGKLLAALSGRKAHSQQRLACDVYQGDPCGNTSFEVWAGSEDGSVLVWEDVGSQQSLVQPSWSWKAHDSPVGSMTLHSCGSVAATCSGAWEHASDRAVESFGTDRQPCGGSRTLDESSLKIWSIVTPG</sequence>
<dbReference type="InterPro" id="IPR036322">
    <property type="entry name" value="WD40_repeat_dom_sf"/>
</dbReference>
<comment type="caution">
    <text evidence="2">The sequence shown here is derived from an EMBL/GenBank/DDBJ whole genome shotgun (WGS) entry which is preliminary data.</text>
</comment>
<gene>
    <name evidence="2" type="ORF">G6O67_000503</name>
</gene>
<evidence type="ECO:0000313" key="2">
    <source>
        <dbReference type="EMBL" id="KAF4513202.1"/>
    </source>
</evidence>
<dbReference type="EMBL" id="JAAVMX010000001">
    <property type="protein sequence ID" value="KAF4513202.1"/>
    <property type="molecule type" value="Genomic_DNA"/>
</dbReference>
<proteinExistence type="predicted"/>
<protein>
    <recommendedName>
        <fullName evidence="4">WD repeat-containing protein 79</fullName>
    </recommendedName>
</protein>
<dbReference type="InterPro" id="IPR015943">
    <property type="entry name" value="WD40/YVTN_repeat-like_dom_sf"/>
</dbReference>
<dbReference type="SUPFAM" id="SSF50978">
    <property type="entry name" value="WD40 repeat-like"/>
    <property type="match status" value="1"/>
</dbReference>
<name>A0A8H4PZD1_9HYPO</name>